<evidence type="ECO:0000313" key="2">
    <source>
        <dbReference type="EMBL" id="MBL0372319.1"/>
    </source>
</evidence>
<dbReference type="EMBL" id="JAEQNC010000004">
    <property type="protein sequence ID" value="MBL0372319.1"/>
    <property type="molecule type" value="Genomic_DNA"/>
</dbReference>
<name>A0A936YQF2_9HYPH</name>
<protein>
    <submittedName>
        <fullName evidence="2">N-acetylglucosamine kinase</fullName>
    </submittedName>
</protein>
<dbReference type="GO" id="GO:0016301">
    <property type="term" value="F:kinase activity"/>
    <property type="evidence" value="ECO:0007669"/>
    <property type="project" value="UniProtKB-KW"/>
</dbReference>
<gene>
    <name evidence="2" type="ORF">JJB09_09790</name>
</gene>
<keyword evidence="2" id="KW-0808">Transferase</keyword>
<organism evidence="2 3">
    <name type="scientific">Rhizobium setariae</name>
    <dbReference type="NCBI Taxonomy" id="2801340"/>
    <lineage>
        <taxon>Bacteria</taxon>
        <taxon>Pseudomonadati</taxon>
        <taxon>Pseudomonadota</taxon>
        <taxon>Alphaproteobacteria</taxon>
        <taxon>Hyphomicrobiales</taxon>
        <taxon>Rhizobiaceae</taxon>
        <taxon>Rhizobium/Agrobacterium group</taxon>
        <taxon>Rhizobium</taxon>
    </lineage>
</organism>
<evidence type="ECO:0000259" key="1">
    <source>
        <dbReference type="Pfam" id="PF01869"/>
    </source>
</evidence>
<dbReference type="Gene3D" id="3.30.420.40">
    <property type="match status" value="2"/>
</dbReference>
<dbReference type="SUPFAM" id="SSF53067">
    <property type="entry name" value="Actin-like ATPase domain"/>
    <property type="match status" value="2"/>
</dbReference>
<dbReference type="PANTHER" id="PTHR43190:SF3">
    <property type="entry name" value="N-ACETYL-D-GLUCOSAMINE KINASE"/>
    <property type="match status" value="1"/>
</dbReference>
<keyword evidence="2" id="KW-0418">Kinase</keyword>
<sequence length="295" mass="30748">MREFLIGIDGGGTSCRAAVADAEGRILGYGKSGAANIMTAPDTALANIEKAARAAFLNAGLSEDLVNSARAYLGLAGNNVEDTVAYISARLPFAESTIESDGFIALQGALGDGDGAVAILGTGSIFIARCDTSVHYIGGWGYHIGDLGSGARLGQMALVESLLAYDLISPPSPMTTALLGEFNNEPPKMVGFSQRAKPGDFGRYAPYVFDYASQGDQTANRILTLSAGWVDAALDRVSDLTNGGRLCLLGGLATLYPPYLAERHRERLVVPAADALTGAIALAKSTYGSSMERSR</sequence>
<dbReference type="InterPro" id="IPR052519">
    <property type="entry name" value="Euk-type_GlcNAc_Kinase"/>
</dbReference>
<dbReference type="CDD" id="cd24082">
    <property type="entry name" value="ASKHA_NBD_GspK-like"/>
    <property type="match status" value="1"/>
</dbReference>
<feature type="domain" description="ATPase BadF/BadG/BcrA/BcrD type" evidence="1">
    <location>
        <begin position="6"/>
        <end position="255"/>
    </location>
</feature>
<keyword evidence="3" id="KW-1185">Reference proteome</keyword>
<evidence type="ECO:0000313" key="3">
    <source>
        <dbReference type="Proteomes" id="UP000633219"/>
    </source>
</evidence>
<accession>A0A936YQF2</accession>
<dbReference type="Proteomes" id="UP000633219">
    <property type="component" value="Unassembled WGS sequence"/>
</dbReference>
<dbReference type="InterPro" id="IPR043129">
    <property type="entry name" value="ATPase_NBD"/>
</dbReference>
<dbReference type="InterPro" id="IPR002731">
    <property type="entry name" value="ATPase_BadF"/>
</dbReference>
<proteinExistence type="predicted"/>
<dbReference type="PANTHER" id="PTHR43190">
    <property type="entry name" value="N-ACETYL-D-GLUCOSAMINE KINASE"/>
    <property type="match status" value="1"/>
</dbReference>
<reference evidence="2" key="1">
    <citation type="submission" date="2021-01" db="EMBL/GenBank/DDBJ databases">
        <title>Rhizobium sp. strain KVB221 16S ribosomal RNA gene Genome sequencing and assembly.</title>
        <authorList>
            <person name="Kang M."/>
        </authorList>
    </citation>
    <scope>NUCLEOTIDE SEQUENCE</scope>
    <source>
        <strain evidence="2">KVB221</strain>
    </source>
</reference>
<dbReference type="AlphaFoldDB" id="A0A936YQF2"/>
<dbReference type="RefSeq" id="WP_201656756.1">
    <property type="nucleotide sequence ID" value="NZ_JAEQNC010000004.1"/>
</dbReference>
<dbReference type="Pfam" id="PF01869">
    <property type="entry name" value="BcrAD_BadFG"/>
    <property type="match status" value="1"/>
</dbReference>
<comment type="caution">
    <text evidence="2">The sequence shown here is derived from an EMBL/GenBank/DDBJ whole genome shotgun (WGS) entry which is preliminary data.</text>
</comment>